<dbReference type="Proteomes" id="UP000654075">
    <property type="component" value="Unassembled WGS sequence"/>
</dbReference>
<name>A0A813HPV5_POLGL</name>
<sequence>QLALRPPYLSTAGVASGFCAMAPRSRHWAVRVAAIGLVAATAWRASWQARSALLVSPPAVASAAPGEEAVEPPCETCRAGAMQQIEQKVFRWEKAASEGRTISNFGGQSSRLLNRTMS</sequence>
<dbReference type="AlphaFoldDB" id="A0A813HPV5"/>
<feature type="non-terminal residue" evidence="1">
    <location>
        <position position="1"/>
    </location>
</feature>
<gene>
    <name evidence="1" type="ORF">PGLA1383_LOCUS55076</name>
</gene>
<protein>
    <submittedName>
        <fullName evidence="1">Uncharacterized protein</fullName>
    </submittedName>
</protein>
<dbReference type="EMBL" id="CAJNNV010032491">
    <property type="protein sequence ID" value="CAE8640133.1"/>
    <property type="molecule type" value="Genomic_DNA"/>
</dbReference>
<keyword evidence="2" id="KW-1185">Reference proteome</keyword>
<reference evidence="1" key="1">
    <citation type="submission" date="2021-02" db="EMBL/GenBank/DDBJ databases">
        <authorList>
            <person name="Dougan E. K."/>
            <person name="Rhodes N."/>
            <person name="Thang M."/>
            <person name="Chan C."/>
        </authorList>
    </citation>
    <scope>NUCLEOTIDE SEQUENCE</scope>
</reference>
<evidence type="ECO:0000313" key="2">
    <source>
        <dbReference type="Proteomes" id="UP000654075"/>
    </source>
</evidence>
<comment type="caution">
    <text evidence="1">The sequence shown here is derived from an EMBL/GenBank/DDBJ whole genome shotgun (WGS) entry which is preliminary data.</text>
</comment>
<accession>A0A813HPV5</accession>
<evidence type="ECO:0000313" key="1">
    <source>
        <dbReference type="EMBL" id="CAE8640133.1"/>
    </source>
</evidence>
<feature type="non-terminal residue" evidence="1">
    <location>
        <position position="118"/>
    </location>
</feature>
<proteinExistence type="predicted"/>
<organism evidence="1 2">
    <name type="scientific">Polarella glacialis</name>
    <name type="common">Dinoflagellate</name>
    <dbReference type="NCBI Taxonomy" id="89957"/>
    <lineage>
        <taxon>Eukaryota</taxon>
        <taxon>Sar</taxon>
        <taxon>Alveolata</taxon>
        <taxon>Dinophyceae</taxon>
        <taxon>Suessiales</taxon>
        <taxon>Suessiaceae</taxon>
        <taxon>Polarella</taxon>
    </lineage>
</organism>